<accession>A0A2C5Y717</accession>
<dbReference type="EMBL" id="NJET01000030">
    <property type="protein sequence ID" value="PHH64497.1"/>
    <property type="molecule type" value="Genomic_DNA"/>
</dbReference>
<evidence type="ECO:0000256" key="1">
    <source>
        <dbReference type="ARBA" id="ARBA00022801"/>
    </source>
</evidence>
<dbReference type="InterPro" id="IPR050300">
    <property type="entry name" value="GDXG_lipolytic_enzyme"/>
</dbReference>
<gene>
    <name evidence="3" type="ORF">CDD81_4572</name>
</gene>
<evidence type="ECO:0000313" key="4">
    <source>
        <dbReference type="Proteomes" id="UP000226192"/>
    </source>
</evidence>
<name>A0A2C5Y717_9HYPO</name>
<proteinExistence type="predicted"/>
<organism evidence="3 4">
    <name type="scientific">Ophiocordyceps australis</name>
    <dbReference type="NCBI Taxonomy" id="1399860"/>
    <lineage>
        <taxon>Eukaryota</taxon>
        <taxon>Fungi</taxon>
        <taxon>Dikarya</taxon>
        <taxon>Ascomycota</taxon>
        <taxon>Pezizomycotina</taxon>
        <taxon>Sordariomycetes</taxon>
        <taxon>Hypocreomycetidae</taxon>
        <taxon>Hypocreales</taxon>
        <taxon>Ophiocordycipitaceae</taxon>
        <taxon>Ophiocordyceps</taxon>
    </lineage>
</organism>
<feature type="domain" description="Alpha/beta hydrolase fold-3" evidence="2">
    <location>
        <begin position="10"/>
        <end position="102"/>
    </location>
</feature>
<dbReference type="PANTHER" id="PTHR48081:SF8">
    <property type="entry name" value="ALPHA_BETA HYDROLASE FOLD-3 DOMAIN-CONTAINING PROTEIN-RELATED"/>
    <property type="match status" value="1"/>
</dbReference>
<dbReference type="InterPro" id="IPR029058">
    <property type="entry name" value="AB_hydrolase_fold"/>
</dbReference>
<keyword evidence="4" id="KW-1185">Reference proteome</keyword>
<dbReference type="GO" id="GO:0016787">
    <property type="term" value="F:hydrolase activity"/>
    <property type="evidence" value="ECO:0007669"/>
    <property type="project" value="UniProtKB-KW"/>
</dbReference>
<reference evidence="3 4" key="1">
    <citation type="submission" date="2017-06" db="EMBL/GenBank/DDBJ databases">
        <title>Ant-infecting Ophiocordyceps genomes reveal a high diversity of potential behavioral manipulation genes and a possible major role for enterotoxins.</title>
        <authorList>
            <person name="De Bekker C."/>
            <person name="Evans H.C."/>
            <person name="Brachmann A."/>
            <person name="Hughes D.P."/>
        </authorList>
    </citation>
    <scope>NUCLEOTIDE SEQUENCE [LARGE SCALE GENOMIC DNA]</scope>
    <source>
        <strain evidence="3 4">Map64</strain>
    </source>
</reference>
<keyword evidence="1" id="KW-0378">Hydrolase</keyword>
<dbReference type="InterPro" id="IPR013094">
    <property type="entry name" value="AB_hydrolase_3"/>
</dbReference>
<evidence type="ECO:0000313" key="3">
    <source>
        <dbReference type="EMBL" id="PHH64497.1"/>
    </source>
</evidence>
<dbReference type="SUPFAM" id="SSF53474">
    <property type="entry name" value="alpha/beta-Hydrolases"/>
    <property type="match status" value="1"/>
</dbReference>
<dbReference type="Gene3D" id="3.40.50.1820">
    <property type="entry name" value="alpha/beta hydrolase"/>
    <property type="match status" value="1"/>
</dbReference>
<comment type="caution">
    <text evidence="3">The sequence shown here is derived from an EMBL/GenBank/DDBJ whole genome shotgun (WGS) entry which is preliminary data.</text>
</comment>
<dbReference type="Proteomes" id="UP000226192">
    <property type="component" value="Unassembled WGS sequence"/>
</dbReference>
<sequence length="128" mass="14209">MDNTASIDTNPSWSANQHAPGLPADKMLWFRSLYLPDEQQRHLAEASPLLWEGNWASLPPAVVLLGELDVLLYEGQMFAQKLADAGVEVDVHTFKGQPHTFLAMDRVLDDGRRAITLFCEAMAKLTSS</sequence>
<dbReference type="PANTHER" id="PTHR48081">
    <property type="entry name" value="AB HYDROLASE SUPERFAMILY PROTEIN C4A8.06C"/>
    <property type="match status" value="1"/>
</dbReference>
<protein>
    <recommendedName>
        <fullName evidence="2">Alpha/beta hydrolase fold-3 domain-containing protein</fullName>
    </recommendedName>
</protein>
<dbReference type="OrthoDB" id="408631at2759"/>
<dbReference type="Pfam" id="PF07859">
    <property type="entry name" value="Abhydrolase_3"/>
    <property type="match status" value="1"/>
</dbReference>
<dbReference type="STRING" id="1399860.A0A2C5Y717"/>
<dbReference type="AlphaFoldDB" id="A0A2C5Y717"/>
<evidence type="ECO:0000259" key="2">
    <source>
        <dbReference type="Pfam" id="PF07859"/>
    </source>
</evidence>